<evidence type="ECO:0000313" key="1">
    <source>
        <dbReference type="EMBL" id="CAG8593446.1"/>
    </source>
</evidence>
<gene>
    <name evidence="1" type="ORF">POCULU_LOCUS7094</name>
</gene>
<dbReference type="EMBL" id="CAJVPJ010001494">
    <property type="protein sequence ID" value="CAG8593446.1"/>
    <property type="molecule type" value="Genomic_DNA"/>
</dbReference>
<comment type="caution">
    <text evidence="1">The sequence shown here is derived from an EMBL/GenBank/DDBJ whole genome shotgun (WGS) entry which is preliminary data.</text>
</comment>
<sequence length="68" mass="7635">MELLSTEYVIENTWLIKLGEKKDSTATTVTATSTLSPRKTLPKSVRDIQDASRITQLHNNNTLFNNGQ</sequence>
<dbReference type="Proteomes" id="UP000789572">
    <property type="component" value="Unassembled WGS sequence"/>
</dbReference>
<evidence type="ECO:0000313" key="2">
    <source>
        <dbReference type="Proteomes" id="UP000789572"/>
    </source>
</evidence>
<organism evidence="1 2">
    <name type="scientific">Paraglomus occultum</name>
    <dbReference type="NCBI Taxonomy" id="144539"/>
    <lineage>
        <taxon>Eukaryota</taxon>
        <taxon>Fungi</taxon>
        <taxon>Fungi incertae sedis</taxon>
        <taxon>Mucoromycota</taxon>
        <taxon>Glomeromycotina</taxon>
        <taxon>Glomeromycetes</taxon>
        <taxon>Paraglomerales</taxon>
        <taxon>Paraglomeraceae</taxon>
        <taxon>Paraglomus</taxon>
    </lineage>
</organism>
<reference evidence="1" key="1">
    <citation type="submission" date="2021-06" db="EMBL/GenBank/DDBJ databases">
        <authorList>
            <person name="Kallberg Y."/>
            <person name="Tangrot J."/>
            <person name="Rosling A."/>
        </authorList>
    </citation>
    <scope>NUCLEOTIDE SEQUENCE</scope>
    <source>
        <strain evidence="1">IA702</strain>
    </source>
</reference>
<proteinExistence type="predicted"/>
<name>A0A9N9CBW9_9GLOM</name>
<dbReference type="AlphaFoldDB" id="A0A9N9CBW9"/>
<protein>
    <submittedName>
        <fullName evidence="1">8300_t:CDS:1</fullName>
    </submittedName>
</protein>
<accession>A0A9N9CBW9</accession>
<feature type="non-terminal residue" evidence="1">
    <location>
        <position position="68"/>
    </location>
</feature>
<keyword evidence="2" id="KW-1185">Reference proteome</keyword>